<keyword evidence="1" id="KW-0812">Transmembrane</keyword>
<evidence type="ECO:0000313" key="3">
    <source>
        <dbReference type="Proteomes" id="UP000266743"/>
    </source>
</evidence>
<gene>
    <name evidence="2" type="ORF">DPX39_090025100</name>
</gene>
<feature type="transmembrane region" description="Helical" evidence="1">
    <location>
        <begin position="104"/>
        <end position="124"/>
    </location>
</feature>
<feature type="transmembrane region" description="Helical" evidence="1">
    <location>
        <begin position="25"/>
        <end position="45"/>
    </location>
</feature>
<feature type="transmembrane region" description="Helical" evidence="1">
    <location>
        <begin position="65"/>
        <end position="84"/>
    </location>
</feature>
<dbReference type="EMBL" id="QSBY01000009">
    <property type="protein sequence ID" value="RHW70214.1"/>
    <property type="molecule type" value="Genomic_DNA"/>
</dbReference>
<protein>
    <submittedName>
        <fullName evidence="2">Uncharacterized protein</fullName>
    </submittedName>
</protein>
<dbReference type="Proteomes" id="UP000266743">
    <property type="component" value="Chromosome 9"/>
</dbReference>
<reference evidence="2 3" key="1">
    <citation type="submission" date="2018-09" db="EMBL/GenBank/DDBJ databases">
        <title>whole genome sequence of T. equiperdum IVM-t1 strain.</title>
        <authorList>
            <person name="Suganuma K."/>
        </authorList>
    </citation>
    <scope>NUCLEOTIDE SEQUENCE [LARGE SCALE GENOMIC DNA]</scope>
    <source>
        <strain evidence="2 3">IVM-t1</strain>
    </source>
</reference>
<keyword evidence="1" id="KW-1133">Transmembrane helix</keyword>
<sequence length="125" mass="14690">MCEVRYTLICFTYSSPFNLFVSVNAPSLFILLLTTWSRNVTATLITIRTTVLSKTKNKWSNEHNFLLLSFLLYLLCVISIYIYISPVLVFISDRPPLLVSVVYIYKHIYIYIYIYILRLVSYILP</sequence>
<evidence type="ECO:0000313" key="2">
    <source>
        <dbReference type="EMBL" id="RHW70214.1"/>
    </source>
</evidence>
<comment type="caution">
    <text evidence="2">The sequence shown here is derived from an EMBL/GenBank/DDBJ whole genome shotgun (WGS) entry which is preliminary data.</text>
</comment>
<evidence type="ECO:0000256" key="1">
    <source>
        <dbReference type="SAM" id="Phobius"/>
    </source>
</evidence>
<organism evidence="2 3">
    <name type="scientific">Trypanosoma brucei equiperdum</name>
    <dbReference type="NCBI Taxonomy" id="630700"/>
    <lineage>
        <taxon>Eukaryota</taxon>
        <taxon>Discoba</taxon>
        <taxon>Euglenozoa</taxon>
        <taxon>Kinetoplastea</taxon>
        <taxon>Metakinetoplastina</taxon>
        <taxon>Trypanosomatida</taxon>
        <taxon>Trypanosomatidae</taxon>
        <taxon>Trypanosoma</taxon>
    </lineage>
</organism>
<keyword evidence="1" id="KW-0472">Membrane</keyword>
<proteinExistence type="predicted"/>
<accession>A0A3L6L0R1</accession>
<dbReference type="AlphaFoldDB" id="A0A3L6L0R1"/>
<name>A0A3L6L0R1_9TRYP</name>